<feature type="domain" description="ABC3 transporter permease C-terminal" evidence="8">
    <location>
        <begin position="266"/>
        <end position="396"/>
    </location>
</feature>
<evidence type="ECO:0000256" key="7">
    <source>
        <dbReference type="SAM" id="Phobius"/>
    </source>
</evidence>
<evidence type="ECO:0000313" key="11">
    <source>
        <dbReference type="Proteomes" id="UP001302349"/>
    </source>
</evidence>
<dbReference type="Proteomes" id="UP001302349">
    <property type="component" value="Chromosome"/>
</dbReference>
<feature type="transmembrane region" description="Helical" evidence="7">
    <location>
        <begin position="369"/>
        <end position="388"/>
    </location>
</feature>
<sequence>MIFNISWKNIWRNKLRSGVVIGAMILGVWALLFLFAFSDSITNNLVGNSIKYDYSHIQLHNKAYKNDPTFNNSINGPNEVETVLAGMPQVASYSERLIVSGMVGSANSTQGAMIYGIDPEAEASVTYLDDQLAEGTYFTEVKRNPIVLSQHMAEKLKVRLGSKVVLTFQDSHNNITAGSFRIEGIIKAKSPRINEGVVFVRKGDLEKLTDWVQPQEIGIVLQDIQEVELVKAALQTSLPALEVASYKDLAPDLEVMTQQTKISKTVLMVIIMLALVFGIINTMLMAVLERTKEIGMLMAIGMKRIRVFTMIMIETILISLAGAPLGMLMGYLTIVYFSSHGFDFSAYAASFEQYGIDSIIYLSLDASNYFMLAFTVVITAVLGAVYPARKATKLKPVEALRKL</sequence>
<evidence type="ECO:0000259" key="9">
    <source>
        <dbReference type="Pfam" id="PF12704"/>
    </source>
</evidence>
<name>A0ABZ0IVR2_9BACT</name>
<evidence type="ECO:0000259" key="8">
    <source>
        <dbReference type="Pfam" id="PF02687"/>
    </source>
</evidence>
<proteinExistence type="inferred from homology"/>
<keyword evidence="4 7" id="KW-0812">Transmembrane</keyword>
<accession>A0ABZ0IVR2</accession>
<dbReference type="PANTHER" id="PTHR30489:SF0">
    <property type="entry name" value="LIPOPROTEIN-RELEASING SYSTEM TRANSMEMBRANE PROTEIN LOLE"/>
    <property type="match status" value="1"/>
</dbReference>
<dbReference type="InterPro" id="IPR003838">
    <property type="entry name" value="ABC3_permease_C"/>
</dbReference>
<organism evidence="10 11">
    <name type="scientific">Imperialibacter roseus</name>
    <dbReference type="NCBI Taxonomy" id="1324217"/>
    <lineage>
        <taxon>Bacteria</taxon>
        <taxon>Pseudomonadati</taxon>
        <taxon>Bacteroidota</taxon>
        <taxon>Cytophagia</taxon>
        <taxon>Cytophagales</taxon>
        <taxon>Flammeovirgaceae</taxon>
        <taxon>Imperialibacter</taxon>
    </lineage>
</organism>
<gene>
    <name evidence="10" type="ORF">RT717_06165</name>
</gene>
<evidence type="ECO:0000256" key="1">
    <source>
        <dbReference type="ARBA" id="ARBA00004651"/>
    </source>
</evidence>
<keyword evidence="11" id="KW-1185">Reference proteome</keyword>
<reference evidence="10 11" key="1">
    <citation type="journal article" date="2023" name="Microbiol. Resour. Announc.">
        <title>Complete Genome Sequence of Imperialibacter roseus strain P4T.</title>
        <authorList>
            <person name="Tizabi D.R."/>
            <person name="Bachvaroff T."/>
            <person name="Hill R.T."/>
        </authorList>
    </citation>
    <scope>NUCLEOTIDE SEQUENCE [LARGE SCALE GENOMIC DNA]</scope>
    <source>
        <strain evidence="10 11">P4T</strain>
    </source>
</reference>
<keyword evidence="3" id="KW-1003">Cell membrane</keyword>
<evidence type="ECO:0000313" key="10">
    <source>
        <dbReference type="EMBL" id="WOK08219.1"/>
    </source>
</evidence>
<dbReference type="PANTHER" id="PTHR30489">
    <property type="entry name" value="LIPOPROTEIN-RELEASING SYSTEM TRANSMEMBRANE PROTEIN LOLE"/>
    <property type="match status" value="1"/>
</dbReference>
<feature type="domain" description="MacB-like periplasmic core" evidence="9">
    <location>
        <begin position="19"/>
        <end position="235"/>
    </location>
</feature>
<dbReference type="EMBL" id="CP136051">
    <property type="protein sequence ID" value="WOK08219.1"/>
    <property type="molecule type" value="Genomic_DNA"/>
</dbReference>
<dbReference type="RefSeq" id="WP_317490863.1">
    <property type="nucleotide sequence ID" value="NZ_CP136051.1"/>
</dbReference>
<comment type="subcellular location">
    <subcellularLocation>
        <location evidence="1">Cell membrane</location>
        <topology evidence="1">Multi-pass membrane protein</topology>
    </subcellularLocation>
</comment>
<dbReference type="InterPro" id="IPR051447">
    <property type="entry name" value="Lipoprotein-release_system"/>
</dbReference>
<dbReference type="Pfam" id="PF02687">
    <property type="entry name" value="FtsX"/>
    <property type="match status" value="1"/>
</dbReference>
<dbReference type="InterPro" id="IPR025857">
    <property type="entry name" value="MacB_PCD"/>
</dbReference>
<protein>
    <submittedName>
        <fullName evidence="10">FtsX-like permease family protein</fullName>
    </submittedName>
</protein>
<evidence type="ECO:0000256" key="4">
    <source>
        <dbReference type="ARBA" id="ARBA00022692"/>
    </source>
</evidence>
<keyword evidence="5 7" id="KW-1133">Transmembrane helix</keyword>
<dbReference type="Pfam" id="PF12704">
    <property type="entry name" value="MacB_PCD"/>
    <property type="match status" value="1"/>
</dbReference>
<evidence type="ECO:0000256" key="2">
    <source>
        <dbReference type="ARBA" id="ARBA00005236"/>
    </source>
</evidence>
<comment type="similarity">
    <text evidence="2">Belongs to the ABC-4 integral membrane protein family. LolC/E subfamily.</text>
</comment>
<evidence type="ECO:0000256" key="5">
    <source>
        <dbReference type="ARBA" id="ARBA00022989"/>
    </source>
</evidence>
<feature type="transmembrane region" description="Helical" evidence="7">
    <location>
        <begin position="308"/>
        <end position="337"/>
    </location>
</feature>
<evidence type="ECO:0000256" key="3">
    <source>
        <dbReference type="ARBA" id="ARBA00022475"/>
    </source>
</evidence>
<feature type="transmembrane region" description="Helical" evidence="7">
    <location>
        <begin position="266"/>
        <end position="288"/>
    </location>
</feature>
<keyword evidence="6 7" id="KW-0472">Membrane</keyword>
<evidence type="ECO:0000256" key="6">
    <source>
        <dbReference type="ARBA" id="ARBA00023136"/>
    </source>
</evidence>
<feature type="transmembrane region" description="Helical" evidence="7">
    <location>
        <begin position="18"/>
        <end position="37"/>
    </location>
</feature>